<dbReference type="PANTHER" id="PTHR40438">
    <property type="entry name" value="PYRUVOYL-DEPENDENT ARGININE DECARBOXYLASE"/>
    <property type="match status" value="1"/>
</dbReference>
<name>A0A7C1NG22_UNCW3</name>
<dbReference type="AlphaFoldDB" id="A0A7C1NG22"/>
<evidence type="ECO:0000256" key="4">
    <source>
        <dbReference type="ARBA" id="ARBA00014727"/>
    </source>
</evidence>
<evidence type="ECO:0000256" key="8">
    <source>
        <dbReference type="ARBA" id="ARBA00049309"/>
    </source>
</evidence>
<dbReference type="Gene3D" id="3.30.60.30">
    <property type="match status" value="1"/>
</dbReference>
<dbReference type="InterPro" id="IPR016104">
    <property type="entry name" value="Pyr-dep_his/arg-deCO2ase"/>
</dbReference>
<comment type="catalytic activity">
    <reaction evidence="8">
        <text>L-arginine + H(+) = agmatine + CO2</text>
        <dbReference type="Rhea" id="RHEA:17641"/>
        <dbReference type="ChEBI" id="CHEBI:15378"/>
        <dbReference type="ChEBI" id="CHEBI:16526"/>
        <dbReference type="ChEBI" id="CHEBI:32682"/>
        <dbReference type="ChEBI" id="CHEBI:58145"/>
        <dbReference type="EC" id="4.1.1.19"/>
    </reaction>
</comment>
<keyword evidence="5" id="KW-0210">Decarboxylase</keyword>
<evidence type="ECO:0000256" key="3">
    <source>
        <dbReference type="ARBA" id="ARBA00012426"/>
    </source>
</evidence>
<keyword evidence="6 9" id="KW-0456">Lyase</keyword>
<dbReference type="HAMAP" id="MF_01404">
    <property type="entry name" value="PvlArgDC"/>
    <property type="match status" value="1"/>
</dbReference>
<evidence type="ECO:0000256" key="1">
    <source>
        <dbReference type="ARBA" id="ARBA00001928"/>
    </source>
</evidence>
<dbReference type="SFLD" id="SFLDS00055">
    <property type="entry name" value="Pyruvoyl-Dependent_Histidine/A"/>
    <property type="match status" value="1"/>
</dbReference>
<evidence type="ECO:0000256" key="7">
    <source>
        <dbReference type="ARBA" id="ARBA00023317"/>
    </source>
</evidence>
<keyword evidence="7" id="KW-0670">Pyruvate</keyword>
<gene>
    <name evidence="9" type="ORF">ENP94_07945</name>
    <name evidence="10" type="ORF">ENS16_03590</name>
</gene>
<evidence type="ECO:0000256" key="6">
    <source>
        <dbReference type="ARBA" id="ARBA00023239"/>
    </source>
</evidence>
<dbReference type="EMBL" id="DSLG01000008">
    <property type="protein sequence ID" value="HEA87917.1"/>
    <property type="molecule type" value="Genomic_DNA"/>
</dbReference>
<comment type="cofactor">
    <cofactor evidence="1">
        <name>pyruvate</name>
        <dbReference type="ChEBI" id="CHEBI:15361"/>
    </cofactor>
</comment>
<dbReference type="SUPFAM" id="SSF56271">
    <property type="entry name" value="Pyruvoyl-dependent histidine and arginine decarboxylases"/>
    <property type="match status" value="1"/>
</dbReference>
<dbReference type="GO" id="GO:0008792">
    <property type="term" value="F:arginine decarboxylase activity"/>
    <property type="evidence" value="ECO:0007669"/>
    <property type="project" value="UniProtKB-EC"/>
</dbReference>
<accession>A0A7C1NG22</accession>
<protein>
    <recommendedName>
        <fullName evidence="4">Pyruvoyl-dependent arginine decarboxylase AaxB</fullName>
        <ecNumber evidence="3">4.1.1.19</ecNumber>
    </recommendedName>
</protein>
<comment type="caution">
    <text evidence="9">The sequence shown here is derived from an EMBL/GenBank/DDBJ whole genome shotgun (WGS) entry which is preliminary data.</text>
</comment>
<sequence>MVILPRYVFLTKGVGIHRERLASFEAALRDAGIAPYNLVRVSSIFPPYCRIISRQRGLNLLKPGQVLFVVMSDNATNEPHRLISASVGIAIPKDPSRYGYLSEYHSFGEREDRAGDYAEDLAAQMLATTLGVPFDPDLSYDKRKEIWKIAREIVRTQNITQTAIGNKNGLWTTVVAAAVFITDVPEEKEIAEEEPRT</sequence>
<dbReference type="EMBL" id="DSTU01000004">
    <property type="protein sequence ID" value="HFJ53755.1"/>
    <property type="molecule type" value="Genomic_DNA"/>
</dbReference>
<evidence type="ECO:0000313" key="9">
    <source>
        <dbReference type="EMBL" id="HEA87917.1"/>
    </source>
</evidence>
<dbReference type="PIRSF" id="PIRSF005216">
    <property type="entry name" value="Pyruvoyl-dep_arg_deCO2ase"/>
    <property type="match status" value="1"/>
</dbReference>
<dbReference type="InterPro" id="IPR016105">
    <property type="entry name" value="Pyr-dep_his/arg-deCO2ase_sand"/>
</dbReference>
<dbReference type="NCBIfam" id="TIGR00286">
    <property type="entry name" value="pyruvoyl-dependent arginine decarboxylase"/>
    <property type="match status" value="1"/>
</dbReference>
<proteinExistence type="inferred from homology"/>
<dbReference type="EC" id="4.1.1.19" evidence="3"/>
<dbReference type="PANTHER" id="PTHR40438:SF1">
    <property type="entry name" value="PYRUVOYL-DEPENDENT ARGININE DECARBOXYLASE"/>
    <property type="match status" value="1"/>
</dbReference>
<organism evidence="9">
    <name type="scientific">candidate division WOR-3 bacterium</name>
    <dbReference type="NCBI Taxonomy" id="2052148"/>
    <lineage>
        <taxon>Bacteria</taxon>
        <taxon>Bacteria division WOR-3</taxon>
    </lineage>
</organism>
<comment type="similarity">
    <text evidence="2">Belongs to the pyruvoyl-dependent arginine decarboxylase family.</text>
</comment>
<evidence type="ECO:0000256" key="5">
    <source>
        <dbReference type="ARBA" id="ARBA00022793"/>
    </source>
</evidence>
<evidence type="ECO:0000313" key="10">
    <source>
        <dbReference type="EMBL" id="HFJ53755.1"/>
    </source>
</evidence>
<reference evidence="9" key="1">
    <citation type="journal article" date="2020" name="mSystems">
        <title>Genome- and Community-Level Interaction Insights into Carbon Utilization and Element Cycling Functions of Hydrothermarchaeota in Hydrothermal Sediment.</title>
        <authorList>
            <person name="Zhou Z."/>
            <person name="Liu Y."/>
            <person name="Xu W."/>
            <person name="Pan J."/>
            <person name="Luo Z.H."/>
            <person name="Li M."/>
        </authorList>
    </citation>
    <scope>NUCLEOTIDE SEQUENCE [LARGE SCALE GENOMIC DNA]</scope>
    <source>
        <strain evidence="9">SpSt-265</strain>
        <strain evidence="10">SpSt-465</strain>
    </source>
</reference>
<dbReference type="InterPro" id="IPR002724">
    <property type="entry name" value="Pyruvoyl-dep_arg_deCO2ase"/>
</dbReference>
<dbReference type="GO" id="GO:0006527">
    <property type="term" value="P:L-arginine catabolic process"/>
    <property type="evidence" value="ECO:0007669"/>
    <property type="project" value="InterPro"/>
</dbReference>
<dbReference type="SFLD" id="SFLDG01170">
    <property type="entry name" value="Pyruvoyl-dependent_arginine_de"/>
    <property type="match status" value="1"/>
</dbReference>
<evidence type="ECO:0000256" key="2">
    <source>
        <dbReference type="ARBA" id="ARBA00008611"/>
    </source>
</evidence>
<dbReference type="Gene3D" id="3.50.20.10">
    <property type="entry name" value="Pyruvoyl-Dependent Histidine Decarboxylase, subunit B"/>
    <property type="match status" value="1"/>
</dbReference>
<dbReference type="Pfam" id="PF01862">
    <property type="entry name" value="PvlArgDC"/>
    <property type="match status" value="1"/>
</dbReference>